<sequence length="642" mass="70372">MNDLPARVSVPASVARDDTGLSLPTRTTSLARVSSVTSSSGAPTISTSRDFSDLNNTVPQPTGKSTPQSKNDDLHLAEEEAVSVLSRCFEWRGPSLKYLGRYSIDKLLALEDYQRVASPLRVFGVLLLTPVPSLAIVVLLAAIPLQSPLLSVEKNATYFVQSFLANAAMIFSLLLFVRCSLGLPLKLYSHTESALVSVLTAVCNELVMLGVAVCWRFPVPLDPFVRLPTGVAIFALFHSLILGSRLRHHRQQALHFLPVLALEFFVLILFHVLAVVFANVSRGVQAGLTAVFPVLFALLKRITWCIAHPLQDMSTDLTLCVVVIFGSLLRMICLQSVHSPEVGVLLVLLDAVHGLIETWLYLGHKFIVDGRQTTDTAAKIVEGALFPSAMASNEVLGIAKVKTFVFLGDSLKGASVPVEKADHQQKSSRPGSKKLKQMQKKSSLQRINSELSKRFSGSIGVMDAEPFSEVGLATAPIAETHALPLVCIDDVDIPHREHAKLLSQALQLLFASEMLIFAEYFELAGAVVYSIYSLSLYHLPHARYNFSFMGISTSEFWLSFASTAIYALFKLISLLAVFALVQTKYGISTLYQLAFVLEKYWMSVQGKLLSALLFTFILNTVHHGMDSSLKFDWENILSGTSG</sequence>
<feature type="region of interest" description="Disordered" evidence="1">
    <location>
        <begin position="32"/>
        <end position="72"/>
    </location>
</feature>
<organism evidence="3 4">
    <name type="scientific">Phytophthora pseudosyringae</name>
    <dbReference type="NCBI Taxonomy" id="221518"/>
    <lineage>
        <taxon>Eukaryota</taxon>
        <taxon>Sar</taxon>
        <taxon>Stramenopiles</taxon>
        <taxon>Oomycota</taxon>
        <taxon>Peronosporomycetes</taxon>
        <taxon>Peronosporales</taxon>
        <taxon>Peronosporaceae</taxon>
        <taxon>Phytophthora</taxon>
    </lineage>
</organism>
<feature type="transmembrane region" description="Helical" evidence="2">
    <location>
        <begin position="343"/>
        <end position="362"/>
    </location>
</feature>
<keyword evidence="2" id="KW-0812">Transmembrane</keyword>
<feature type="region of interest" description="Disordered" evidence="1">
    <location>
        <begin position="417"/>
        <end position="444"/>
    </location>
</feature>
<feature type="transmembrane region" description="Helical" evidence="2">
    <location>
        <begin position="163"/>
        <end position="183"/>
    </location>
</feature>
<evidence type="ECO:0000256" key="1">
    <source>
        <dbReference type="SAM" id="MobiDB-lite"/>
    </source>
</evidence>
<evidence type="ECO:0000313" key="4">
    <source>
        <dbReference type="Proteomes" id="UP000694044"/>
    </source>
</evidence>
<gene>
    <name evidence="3" type="ORF">PHYPSEUDO_015208</name>
</gene>
<comment type="caution">
    <text evidence="3">The sequence shown here is derived from an EMBL/GenBank/DDBJ whole genome shotgun (WGS) entry which is preliminary data.</text>
</comment>
<feature type="transmembrane region" description="Helical" evidence="2">
    <location>
        <begin position="254"/>
        <end position="278"/>
    </location>
</feature>
<evidence type="ECO:0000313" key="3">
    <source>
        <dbReference type="EMBL" id="KAG7386811.1"/>
    </source>
</evidence>
<feature type="transmembrane region" description="Helical" evidence="2">
    <location>
        <begin position="600"/>
        <end position="621"/>
    </location>
</feature>
<reference evidence="3" key="1">
    <citation type="submission" date="2021-02" db="EMBL/GenBank/DDBJ databases">
        <authorList>
            <person name="Palmer J.M."/>
        </authorList>
    </citation>
    <scope>NUCLEOTIDE SEQUENCE</scope>
    <source>
        <strain evidence="3">SCRP734</strain>
    </source>
</reference>
<evidence type="ECO:0008006" key="5">
    <source>
        <dbReference type="Google" id="ProtNLM"/>
    </source>
</evidence>
<dbReference type="AlphaFoldDB" id="A0A8T1W0B8"/>
<feature type="transmembrane region" description="Helical" evidence="2">
    <location>
        <begin position="224"/>
        <end position="242"/>
    </location>
</feature>
<feature type="compositionally biased region" description="Polar residues" evidence="1">
    <location>
        <begin position="47"/>
        <end position="69"/>
    </location>
</feature>
<feature type="transmembrane region" description="Helical" evidence="2">
    <location>
        <begin position="316"/>
        <end position="337"/>
    </location>
</feature>
<feature type="compositionally biased region" description="Low complexity" evidence="1">
    <location>
        <begin position="32"/>
        <end position="46"/>
    </location>
</feature>
<evidence type="ECO:0000256" key="2">
    <source>
        <dbReference type="SAM" id="Phobius"/>
    </source>
</evidence>
<name>A0A8T1W0B8_9STRA</name>
<dbReference type="Proteomes" id="UP000694044">
    <property type="component" value="Unassembled WGS sequence"/>
</dbReference>
<keyword evidence="4" id="KW-1185">Reference proteome</keyword>
<proteinExistence type="predicted"/>
<feature type="transmembrane region" description="Helical" evidence="2">
    <location>
        <begin position="556"/>
        <end position="580"/>
    </location>
</feature>
<keyword evidence="2" id="KW-1133">Transmembrane helix</keyword>
<dbReference type="EMBL" id="JAGDFM010000092">
    <property type="protein sequence ID" value="KAG7386811.1"/>
    <property type="molecule type" value="Genomic_DNA"/>
</dbReference>
<feature type="transmembrane region" description="Helical" evidence="2">
    <location>
        <begin position="195"/>
        <end position="218"/>
    </location>
</feature>
<keyword evidence="2" id="KW-0472">Membrane</keyword>
<protein>
    <recommendedName>
        <fullName evidence="5">Transmembrane protein</fullName>
    </recommendedName>
</protein>
<accession>A0A8T1W0B8</accession>
<feature type="transmembrane region" description="Helical" evidence="2">
    <location>
        <begin position="122"/>
        <end position="143"/>
    </location>
</feature>
<dbReference type="OrthoDB" id="107021at2759"/>
<feature type="transmembrane region" description="Helical" evidence="2">
    <location>
        <begin position="284"/>
        <end position="304"/>
    </location>
</feature>